<dbReference type="Proteomes" id="UP001221757">
    <property type="component" value="Unassembled WGS sequence"/>
</dbReference>
<keyword evidence="4" id="KW-1185">Reference proteome</keyword>
<feature type="compositionally biased region" description="Low complexity" evidence="1">
    <location>
        <begin position="220"/>
        <end position="273"/>
    </location>
</feature>
<reference evidence="3" key="1">
    <citation type="submission" date="2023-03" db="EMBL/GenBank/DDBJ databases">
        <title>Massive genome expansion in bonnet fungi (Mycena s.s.) driven by repeated elements and novel gene families across ecological guilds.</title>
        <authorList>
            <consortium name="Lawrence Berkeley National Laboratory"/>
            <person name="Harder C.B."/>
            <person name="Miyauchi S."/>
            <person name="Viragh M."/>
            <person name="Kuo A."/>
            <person name="Thoen E."/>
            <person name="Andreopoulos B."/>
            <person name="Lu D."/>
            <person name="Skrede I."/>
            <person name="Drula E."/>
            <person name="Henrissat B."/>
            <person name="Morin E."/>
            <person name="Kohler A."/>
            <person name="Barry K."/>
            <person name="LaButti K."/>
            <person name="Morin E."/>
            <person name="Salamov A."/>
            <person name="Lipzen A."/>
            <person name="Mereny Z."/>
            <person name="Hegedus B."/>
            <person name="Baldrian P."/>
            <person name="Stursova M."/>
            <person name="Weitz H."/>
            <person name="Taylor A."/>
            <person name="Grigoriev I.V."/>
            <person name="Nagy L.G."/>
            <person name="Martin F."/>
            <person name="Kauserud H."/>
        </authorList>
    </citation>
    <scope>NUCLEOTIDE SEQUENCE</scope>
    <source>
        <strain evidence="3">CBHHK067</strain>
    </source>
</reference>
<feature type="compositionally biased region" description="Low complexity" evidence="1">
    <location>
        <begin position="88"/>
        <end position="108"/>
    </location>
</feature>
<feature type="compositionally biased region" description="Low complexity" evidence="1">
    <location>
        <begin position="304"/>
        <end position="316"/>
    </location>
</feature>
<comment type="caution">
    <text evidence="3">The sequence shown here is derived from an EMBL/GenBank/DDBJ whole genome shotgun (WGS) entry which is preliminary data.</text>
</comment>
<feature type="compositionally biased region" description="Low complexity" evidence="1">
    <location>
        <begin position="171"/>
        <end position="189"/>
    </location>
</feature>
<evidence type="ECO:0000256" key="1">
    <source>
        <dbReference type="SAM" id="MobiDB-lite"/>
    </source>
</evidence>
<sequence>MHMHIWQVCAGVLTAAALAGAAPLRVARAINCTPTDDDGTALTGSSVDAAGDFATCSYKDAGDCTYFFADGSFSSGSSTCPKGLPQNAASSGTESTNSAGSGTGASVSGGSIDSNINCAPVDDDGTPLTASSADSANDFATCEYKDAGECTYFFADGSFSSGSSTCPKGLPQTGGTAATTTAAAQTTTAAPPPPPPATTSPSTPPPAPPQTTSTPPPQTTPATSTSSTETETSTATITSTSTATEAPPSTTAQSTSAPTTDAAAATPVTTPAAPAAPAPSPTDDGDGTTTVFVPPSPALSRPSPTRGWATPAPRPARAQSAARSRLCPSRWCCGRFCEVGFVSALELGFGAWSLEFVLWTVW</sequence>
<dbReference type="AlphaFoldDB" id="A0AAD7DA13"/>
<feature type="region of interest" description="Disordered" evidence="1">
    <location>
        <begin position="165"/>
        <end position="316"/>
    </location>
</feature>
<feature type="signal peptide" evidence="2">
    <location>
        <begin position="1"/>
        <end position="21"/>
    </location>
</feature>
<proteinExistence type="predicted"/>
<gene>
    <name evidence="3" type="ORF">B0H17DRAFT_716821</name>
</gene>
<evidence type="ECO:0000256" key="2">
    <source>
        <dbReference type="SAM" id="SignalP"/>
    </source>
</evidence>
<feature type="compositionally biased region" description="Pro residues" evidence="1">
    <location>
        <begin position="190"/>
        <end position="219"/>
    </location>
</feature>
<feature type="chain" id="PRO_5042008375" evidence="2">
    <location>
        <begin position="22"/>
        <end position="362"/>
    </location>
</feature>
<evidence type="ECO:0000313" key="3">
    <source>
        <dbReference type="EMBL" id="KAJ7686379.1"/>
    </source>
</evidence>
<organism evidence="3 4">
    <name type="scientific">Mycena rosella</name>
    <name type="common">Pink bonnet</name>
    <name type="synonym">Agaricus rosellus</name>
    <dbReference type="NCBI Taxonomy" id="1033263"/>
    <lineage>
        <taxon>Eukaryota</taxon>
        <taxon>Fungi</taxon>
        <taxon>Dikarya</taxon>
        <taxon>Basidiomycota</taxon>
        <taxon>Agaricomycotina</taxon>
        <taxon>Agaricomycetes</taxon>
        <taxon>Agaricomycetidae</taxon>
        <taxon>Agaricales</taxon>
        <taxon>Marasmiineae</taxon>
        <taxon>Mycenaceae</taxon>
        <taxon>Mycena</taxon>
    </lineage>
</organism>
<feature type="region of interest" description="Disordered" evidence="1">
    <location>
        <begin position="84"/>
        <end position="108"/>
    </location>
</feature>
<evidence type="ECO:0000313" key="4">
    <source>
        <dbReference type="Proteomes" id="UP001221757"/>
    </source>
</evidence>
<protein>
    <submittedName>
        <fullName evidence="3">Uncharacterized protein</fullName>
    </submittedName>
</protein>
<keyword evidence="2" id="KW-0732">Signal</keyword>
<name>A0AAD7DA13_MYCRO</name>
<accession>A0AAD7DA13</accession>
<dbReference type="EMBL" id="JARKIE010000096">
    <property type="protein sequence ID" value="KAJ7686379.1"/>
    <property type="molecule type" value="Genomic_DNA"/>
</dbReference>